<comment type="function">
    <text evidence="5">Acts as a sulfur carrier required for molybdopterin biosynthesis. Component of the molybdopterin synthase complex that catalyzes the conversion of precursor Z into molybdopterin by mediating the incorporation of 2 sulfur atoms into precursor Z to generate a dithiolene group. In the complex, serves as sulfur donor by being thiocarboxylated (-COSH) at its C-terminus by UBA4. After interaction with MOCS2B, the sulfur is then transferred to precursor Z to form molybdopterin.</text>
</comment>
<dbReference type="AlphaFoldDB" id="A0A9W9LY30"/>
<reference evidence="6" key="1">
    <citation type="submission" date="2022-11" db="EMBL/GenBank/DDBJ databases">
        <authorList>
            <person name="Petersen C."/>
        </authorList>
    </citation>
    <scope>NUCLEOTIDE SEQUENCE</scope>
    <source>
        <strain evidence="6">IBT 21917</strain>
    </source>
</reference>
<dbReference type="GO" id="GO:0000166">
    <property type="term" value="F:nucleotide binding"/>
    <property type="evidence" value="ECO:0007669"/>
    <property type="project" value="UniProtKB-KW"/>
</dbReference>
<feature type="modified residue" description="Glycyl adenylate; alternate" evidence="5">
    <location>
        <position position="100"/>
    </location>
</feature>
<name>A0A9W9LY30_9EURO</name>
<keyword evidence="3 5" id="KW-0547">Nucleotide-binding</keyword>
<keyword evidence="4 5" id="KW-0501">Molybdenum cofactor biosynthesis</keyword>
<dbReference type="Proteomes" id="UP001146351">
    <property type="component" value="Unassembled WGS sequence"/>
</dbReference>
<keyword evidence="1 5" id="KW-0963">Cytoplasm</keyword>
<evidence type="ECO:0000256" key="4">
    <source>
        <dbReference type="ARBA" id="ARBA00023150"/>
    </source>
</evidence>
<evidence type="ECO:0000256" key="3">
    <source>
        <dbReference type="ARBA" id="ARBA00022741"/>
    </source>
</evidence>
<evidence type="ECO:0000256" key="2">
    <source>
        <dbReference type="ARBA" id="ARBA00022553"/>
    </source>
</evidence>
<dbReference type="InterPro" id="IPR044672">
    <property type="entry name" value="MOCS2A"/>
</dbReference>
<evidence type="ECO:0000313" key="7">
    <source>
        <dbReference type="Proteomes" id="UP001146351"/>
    </source>
</evidence>
<dbReference type="GO" id="GO:0030366">
    <property type="term" value="F:molybdopterin synthase activity"/>
    <property type="evidence" value="ECO:0007669"/>
    <property type="project" value="UniProtKB-UniRule"/>
</dbReference>
<dbReference type="PANTHER" id="PTHR33359">
    <property type="entry name" value="MOLYBDOPTERIN SYNTHASE SULFUR CARRIER SUBUNIT"/>
    <property type="match status" value="1"/>
</dbReference>
<dbReference type="InterPro" id="IPR028887">
    <property type="entry name" value="MOCS2A_euk"/>
</dbReference>
<proteinExistence type="inferred from homology"/>
<sequence>MSSPDPTTLSSRPLSAQDAFTIHYFASASQYTGRHTEHLRAPLALSQLFPTLEAIYPGIQTVLKSCAVSLAGEYVDLDEEPGRLIGVGDEVAIIPPVSSG</sequence>
<comment type="PTM">
    <text evidence="5">C-terminal thiocarboxylation occurs in 2 steps, it is first acyl-adenylated (-COAMP) via the hesA/moeB/thiF part of UBA4, then thiocarboxylated (-COSH) via the rhodanese domain of UBA4.</text>
</comment>
<feature type="modified residue" description="1-thioglycine; alternate" evidence="5">
    <location>
        <position position="100"/>
    </location>
</feature>
<dbReference type="GO" id="GO:1990140">
    <property type="term" value="C:molybdopterin synthase complex"/>
    <property type="evidence" value="ECO:0007669"/>
    <property type="project" value="UniProtKB-UniRule"/>
</dbReference>
<gene>
    <name evidence="5" type="primary">cnxG</name>
    <name evidence="6" type="ORF">N7492_004117</name>
</gene>
<dbReference type="GO" id="GO:1990133">
    <property type="term" value="C:molybdopterin adenylyltransferase complex"/>
    <property type="evidence" value="ECO:0007669"/>
    <property type="project" value="TreeGrafter"/>
</dbReference>
<keyword evidence="2 5" id="KW-0597">Phosphoprotein</keyword>
<evidence type="ECO:0000313" key="6">
    <source>
        <dbReference type="EMBL" id="KAJ5180907.1"/>
    </source>
</evidence>
<dbReference type="InterPro" id="IPR016155">
    <property type="entry name" value="Mopterin_synth/thiamin_S_b"/>
</dbReference>
<comment type="caution">
    <text evidence="6">The sequence shown here is derived from an EMBL/GenBank/DDBJ whole genome shotgun (WGS) entry which is preliminary data.</text>
</comment>
<accession>A0A9W9LY30</accession>
<comment type="subunit">
    <text evidence="5">Heterotetramer; composed of 2 small (MOCS2A) and 2 large (MOCS2B) subunits.</text>
</comment>
<reference evidence="6" key="2">
    <citation type="journal article" date="2023" name="IMA Fungus">
        <title>Comparative genomic study of the Penicillium genus elucidates a diverse pangenome and 15 lateral gene transfer events.</title>
        <authorList>
            <person name="Petersen C."/>
            <person name="Sorensen T."/>
            <person name="Nielsen M.R."/>
            <person name="Sondergaard T.E."/>
            <person name="Sorensen J.L."/>
            <person name="Fitzpatrick D.A."/>
            <person name="Frisvad J.C."/>
            <person name="Nielsen K.L."/>
        </authorList>
    </citation>
    <scope>NUCLEOTIDE SEQUENCE</scope>
    <source>
        <strain evidence="6">IBT 21917</strain>
    </source>
</reference>
<dbReference type="SUPFAM" id="SSF54285">
    <property type="entry name" value="MoaD/ThiS"/>
    <property type="match status" value="1"/>
</dbReference>
<dbReference type="InterPro" id="IPR003749">
    <property type="entry name" value="ThiS/MoaD-like"/>
</dbReference>
<dbReference type="Gene3D" id="3.10.20.30">
    <property type="match status" value="1"/>
</dbReference>
<dbReference type="EMBL" id="JAPQKO010000002">
    <property type="protein sequence ID" value="KAJ5180907.1"/>
    <property type="molecule type" value="Genomic_DNA"/>
</dbReference>
<evidence type="ECO:0000256" key="5">
    <source>
        <dbReference type="HAMAP-Rule" id="MF_03051"/>
    </source>
</evidence>
<organism evidence="6 7">
    <name type="scientific">Penicillium capsulatum</name>
    <dbReference type="NCBI Taxonomy" id="69766"/>
    <lineage>
        <taxon>Eukaryota</taxon>
        <taxon>Fungi</taxon>
        <taxon>Dikarya</taxon>
        <taxon>Ascomycota</taxon>
        <taxon>Pezizomycotina</taxon>
        <taxon>Eurotiomycetes</taxon>
        <taxon>Eurotiomycetidae</taxon>
        <taxon>Eurotiales</taxon>
        <taxon>Aspergillaceae</taxon>
        <taxon>Penicillium</taxon>
    </lineage>
</organism>
<dbReference type="InterPro" id="IPR012675">
    <property type="entry name" value="Beta-grasp_dom_sf"/>
</dbReference>
<protein>
    <recommendedName>
        <fullName evidence="5">Molybdopterin synthase sulfur carrier subunit</fullName>
    </recommendedName>
    <alternativeName>
        <fullName evidence="5">Common component for nitrate reductase and xanthine dehydrogenase protein G</fullName>
    </alternativeName>
    <alternativeName>
        <fullName evidence="5">Molybdenum cofactor synthesis protein 2 small subunit</fullName>
    </alternativeName>
    <alternativeName>
        <fullName evidence="5">Molybdenum cofactor synthesis protein 2A</fullName>
    </alternativeName>
    <alternativeName>
        <fullName evidence="5">Sulfur carrier protein MOCS2A</fullName>
        <shortName evidence="5">MOCS2A</shortName>
    </alternativeName>
</protein>
<dbReference type="HAMAP" id="MF_03051">
    <property type="entry name" value="MOCS2A"/>
    <property type="match status" value="1"/>
</dbReference>
<dbReference type="OrthoDB" id="5595860at2759"/>
<dbReference type="GO" id="GO:0006777">
    <property type="term" value="P:Mo-molybdopterin cofactor biosynthetic process"/>
    <property type="evidence" value="ECO:0007669"/>
    <property type="project" value="UniProtKB-UniRule"/>
</dbReference>
<keyword evidence="7" id="KW-1185">Reference proteome</keyword>
<comment type="subcellular location">
    <subcellularLocation>
        <location evidence="5">Cytoplasm</location>
    </subcellularLocation>
</comment>
<dbReference type="Pfam" id="PF02597">
    <property type="entry name" value="ThiS"/>
    <property type="match status" value="1"/>
</dbReference>
<dbReference type="CDD" id="cd00754">
    <property type="entry name" value="Ubl_MoaD"/>
    <property type="match status" value="1"/>
</dbReference>
<evidence type="ECO:0000256" key="1">
    <source>
        <dbReference type="ARBA" id="ARBA00022490"/>
    </source>
</evidence>
<dbReference type="PANTHER" id="PTHR33359:SF1">
    <property type="entry name" value="MOLYBDOPTERIN SYNTHASE SULFUR CARRIER SUBUNIT"/>
    <property type="match status" value="1"/>
</dbReference>
<comment type="pathway">
    <text evidence="5">Cofactor biosynthesis; molybdopterin biosynthesis.</text>
</comment>
<comment type="similarity">
    <text evidence="5">Belongs to the MoaD family. MOCS2A subfamily.</text>
</comment>